<name>A0A0M6XUK4_9RHOB</name>
<dbReference type="RefSeq" id="WP_055683265.1">
    <property type="nucleotide sequence ID" value="NZ_CXPG01000020.1"/>
</dbReference>
<dbReference type="STRING" id="282197.SAMN04488517_11415"/>
<reference evidence="1 2" key="1">
    <citation type="submission" date="2015-07" db="EMBL/GenBank/DDBJ databases">
        <authorList>
            <person name="Noorani M."/>
        </authorList>
    </citation>
    <scope>NUCLEOTIDE SEQUENCE [LARGE SCALE GENOMIC DNA]</scope>
    <source>
        <strain evidence="1 2">CECT 5088</strain>
    </source>
</reference>
<dbReference type="EMBL" id="CXPG01000020">
    <property type="protein sequence ID" value="CTQ33913.1"/>
    <property type="molecule type" value="Genomic_DNA"/>
</dbReference>
<evidence type="ECO:0000313" key="2">
    <source>
        <dbReference type="Proteomes" id="UP000048908"/>
    </source>
</evidence>
<accession>A0A0M6XUK4</accession>
<proteinExistence type="predicted"/>
<organism evidence="1 2">
    <name type="scientific">Jannaschia rubra</name>
    <dbReference type="NCBI Taxonomy" id="282197"/>
    <lineage>
        <taxon>Bacteria</taxon>
        <taxon>Pseudomonadati</taxon>
        <taxon>Pseudomonadota</taxon>
        <taxon>Alphaproteobacteria</taxon>
        <taxon>Rhodobacterales</taxon>
        <taxon>Roseobacteraceae</taxon>
        <taxon>Jannaschia</taxon>
    </lineage>
</organism>
<sequence length="215" mass="22884">MADDPNKRLVELRTERARLVEEREKARAEATNALITGKKPSGTAAALAEHIQIVDDAIAELQDRSADAVASQDRAKRTRQVQGAIDTASDRRKLAAAVDRALTDLATNWSAYREAVRQGVGQTAAAGGDVGPIDRVLTNNRASEALIKAMIAAGGSELSRALGVDTPIKARHSISLTDAEGRVAESLNLELLRLRAASPQKHLAAQAAKELEALK</sequence>
<protein>
    <submittedName>
        <fullName evidence="1">Uncharacterized protein</fullName>
    </submittedName>
</protein>
<dbReference type="Proteomes" id="UP000048908">
    <property type="component" value="Unassembled WGS sequence"/>
</dbReference>
<keyword evidence="2" id="KW-1185">Reference proteome</keyword>
<gene>
    <name evidence="1" type="ORF">JAN5088_02702</name>
</gene>
<dbReference type="OrthoDB" id="7849794at2"/>
<dbReference type="AlphaFoldDB" id="A0A0M6XUK4"/>
<evidence type="ECO:0000313" key="1">
    <source>
        <dbReference type="EMBL" id="CTQ33913.1"/>
    </source>
</evidence>